<feature type="binding site" evidence="9">
    <location>
        <position position="206"/>
    </location>
    <ligand>
        <name>Mg(2+)</name>
        <dbReference type="ChEBI" id="CHEBI:18420"/>
    </ligand>
</feature>
<dbReference type="Gene3D" id="3.90.650.10">
    <property type="entry name" value="PurM-like C-terminal domain"/>
    <property type="match status" value="1"/>
</dbReference>
<dbReference type="GO" id="GO:0005524">
    <property type="term" value="F:ATP binding"/>
    <property type="evidence" value="ECO:0007669"/>
    <property type="project" value="UniProtKB-UniRule"/>
</dbReference>
<reference evidence="12" key="2">
    <citation type="submission" date="2024-06" db="EMBL/GenBank/DDBJ databases">
        <authorList>
            <person name="Petrova K.O."/>
            <person name="Toshchakov S.V."/>
            <person name="Boltjanskaja Y.V."/>
            <person name="Kevbrin V."/>
        </authorList>
    </citation>
    <scope>NUCLEOTIDE SEQUENCE</scope>
    <source>
        <strain evidence="12">Z-910T</strain>
    </source>
</reference>
<comment type="catalytic activity">
    <reaction evidence="9">
        <text>hydrogenselenide + ATP + H2O = selenophosphate + AMP + phosphate + 2 H(+)</text>
        <dbReference type="Rhea" id="RHEA:18737"/>
        <dbReference type="ChEBI" id="CHEBI:15377"/>
        <dbReference type="ChEBI" id="CHEBI:15378"/>
        <dbReference type="ChEBI" id="CHEBI:16144"/>
        <dbReference type="ChEBI" id="CHEBI:29317"/>
        <dbReference type="ChEBI" id="CHEBI:30616"/>
        <dbReference type="ChEBI" id="CHEBI:43474"/>
        <dbReference type="ChEBI" id="CHEBI:456215"/>
        <dbReference type="EC" id="2.7.9.3"/>
    </reaction>
</comment>
<dbReference type="Pfam" id="PF00586">
    <property type="entry name" value="AIRS"/>
    <property type="match status" value="1"/>
</dbReference>
<feature type="binding site" description="in other chain" evidence="9">
    <location>
        <position position="47"/>
    </location>
    <ligand>
        <name>ATP</name>
        <dbReference type="ChEBI" id="CHEBI:30616"/>
        <note>ligand shared between dimeric partners</note>
    </ligand>
</feature>
<evidence type="ECO:0000256" key="6">
    <source>
        <dbReference type="ARBA" id="ARBA00022840"/>
    </source>
</evidence>
<evidence type="ECO:0000256" key="5">
    <source>
        <dbReference type="ARBA" id="ARBA00022777"/>
    </source>
</evidence>
<dbReference type="InterPro" id="IPR036921">
    <property type="entry name" value="PurM-like_N_sf"/>
</dbReference>
<dbReference type="GO" id="GO:0004756">
    <property type="term" value="F:selenide, water dikinase activity"/>
    <property type="evidence" value="ECO:0007669"/>
    <property type="project" value="UniProtKB-UniRule"/>
</dbReference>
<dbReference type="SUPFAM" id="SSF55326">
    <property type="entry name" value="PurM N-terminal domain-like"/>
    <property type="match status" value="1"/>
</dbReference>
<reference evidence="12" key="1">
    <citation type="journal article" date="2013" name="Extremophiles">
        <title>Proteinivorax tanatarense gen. nov., sp. nov., an anaerobic, haloalkaliphilic, proteolytic bacterium isolated from a decaying algal bloom, and proposal of Proteinivoraceae fam. nov.</title>
        <authorList>
            <person name="Kevbrin V."/>
            <person name="Boltyanskaya Y."/>
            <person name="Zhilina T."/>
            <person name="Kolganova T."/>
            <person name="Lavrentjeva E."/>
            <person name="Kuznetsov B."/>
        </authorList>
    </citation>
    <scope>NUCLEOTIDE SEQUENCE</scope>
    <source>
        <strain evidence="12">Z-910T</strain>
    </source>
</reference>
<feature type="binding site" evidence="9">
    <location>
        <position position="70"/>
    </location>
    <ligand>
        <name>Mg(2+)</name>
        <dbReference type="ChEBI" id="CHEBI:18420"/>
    </ligand>
</feature>
<feature type="binding site" evidence="9">
    <location>
        <position position="30"/>
    </location>
    <ligand>
        <name>Mg(2+)</name>
        <dbReference type="ChEBI" id="CHEBI:18420"/>
    </ligand>
</feature>
<feature type="domain" description="PurM-like C-terminal" evidence="11">
    <location>
        <begin position="150"/>
        <end position="321"/>
    </location>
</feature>
<dbReference type="InterPro" id="IPR036676">
    <property type="entry name" value="PurM-like_C_sf"/>
</dbReference>
<evidence type="ECO:0000256" key="7">
    <source>
        <dbReference type="ARBA" id="ARBA00022842"/>
    </source>
</evidence>
<protein>
    <recommendedName>
        <fullName evidence="9">Selenide, water dikinase</fullName>
        <ecNumber evidence="9">2.7.9.3</ecNumber>
    </recommendedName>
    <alternativeName>
        <fullName evidence="9">Selenium donor protein</fullName>
    </alternativeName>
    <alternativeName>
        <fullName evidence="9">Selenophosphate synthase</fullName>
    </alternativeName>
</protein>
<dbReference type="PANTHER" id="PTHR10256:SF0">
    <property type="entry name" value="INACTIVE SELENIDE, WATER DIKINASE-LIKE PROTEIN-RELATED"/>
    <property type="match status" value="1"/>
</dbReference>
<dbReference type="NCBIfam" id="NF002098">
    <property type="entry name" value="PRK00943.1"/>
    <property type="match status" value="1"/>
</dbReference>
<dbReference type="PIRSF" id="PIRSF036407">
    <property type="entry name" value="Selenphspht_syn"/>
    <property type="match status" value="1"/>
</dbReference>
<comment type="caution">
    <text evidence="9">Lacks conserved residue(s) required for the propagation of feature annotation.</text>
</comment>
<dbReference type="AlphaFoldDB" id="A0AAU7VQI7"/>
<dbReference type="InterPro" id="IPR016188">
    <property type="entry name" value="PurM-like_N"/>
</dbReference>
<keyword evidence="6 9" id="KW-0067">ATP-binding</keyword>
<evidence type="ECO:0000256" key="9">
    <source>
        <dbReference type="HAMAP-Rule" id="MF_00625"/>
    </source>
</evidence>
<dbReference type="GO" id="GO:0005737">
    <property type="term" value="C:cytoplasm"/>
    <property type="evidence" value="ECO:0007669"/>
    <property type="project" value="TreeGrafter"/>
</dbReference>
<dbReference type="GO" id="GO:0000287">
    <property type="term" value="F:magnesium ion binding"/>
    <property type="evidence" value="ECO:0007669"/>
    <property type="project" value="UniProtKB-UniRule"/>
</dbReference>
<evidence type="ECO:0000256" key="8">
    <source>
        <dbReference type="ARBA" id="ARBA00023266"/>
    </source>
</evidence>
<evidence type="ECO:0000256" key="2">
    <source>
        <dbReference type="ARBA" id="ARBA00022679"/>
    </source>
</evidence>
<evidence type="ECO:0000313" key="12">
    <source>
        <dbReference type="EMBL" id="XBX76430.1"/>
    </source>
</evidence>
<feature type="domain" description="PurM-like N-terminal" evidence="10">
    <location>
        <begin position="28"/>
        <end position="136"/>
    </location>
</feature>
<evidence type="ECO:0000256" key="1">
    <source>
        <dbReference type="ARBA" id="ARBA00008026"/>
    </source>
</evidence>
<dbReference type="NCBIfam" id="TIGR00476">
    <property type="entry name" value="selD"/>
    <property type="match status" value="1"/>
</dbReference>
<dbReference type="PANTHER" id="PTHR10256">
    <property type="entry name" value="SELENIDE, WATER DIKINASE"/>
    <property type="match status" value="1"/>
</dbReference>
<keyword evidence="2 9" id="KW-0808">Transferase</keyword>
<keyword evidence="5 9" id="KW-0418">Kinase</keyword>
<evidence type="ECO:0000259" key="11">
    <source>
        <dbReference type="Pfam" id="PF02769"/>
    </source>
</evidence>
<accession>A0AAU7VQI7</accession>
<proteinExistence type="inferred from homology"/>
<dbReference type="InterPro" id="IPR023061">
    <property type="entry name" value="SelD_I"/>
</dbReference>
<dbReference type="InterPro" id="IPR004536">
    <property type="entry name" value="SPS/SelD"/>
</dbReference>
<evidence type="ECO:0000256" key="3">
    <source>
        <dbReference type="ARBA" id="ARBA00022723"/>
    </source>
</evidence>
<dbReference type="EMBL" id="CP158367">
    <property type="protein sequence ID" value="XBX76430.1"/>
    <property type="molecule type" value="Genomic_DNA"/>
</dbReference>
<comment type="subunit">
    <text evidence="9">Homodimer.</text>
</comment>
<comment type="cofactor">
    <cofactor evidence="9">
        <name>Mg(2+)</name>
        <dbReference type="ChEBI" id="CHEBI:18420"/>
    </cofactor>
    <text evidence="9">Binds 1 Mg(2+) ion per monomer.</text>
</comment>
<keyword evidence="7 9" id="KW-0460">Magnesium</keyword>
<comment type="function">
    <text evidence="9">Synthesizes selenophosphate from selenide and ATP.</text>
</comment>
<dbReference type="SUPFAM" id="SSF56042">
    <property type="entry name" value="PurM C-terminal domain-like"/>
    <property type="match status" value="1"/>
</dbReference>
<keyword evidence="8 9" id="KW-0711">Selenium</keyword>
<dbReference type="Gene3D" id="3.30.1330.10">
    <property type="entry name" value="PurM-like, N-terminal domain"/>
    <property type="match status" value="1"/>
</dbReference>
<comment type="similarity">
    <text evidence="1 9">Belongs to the selenophosphate synthase 1 family. Class I subfamily.</text>
</comment>
<dbReference type="Pfam" id="PF02769">
    <property type="entry name" value="AIRS_C"/>
    <property type="match status" value="1"/>
</dbReference>
<dbReference type="RefSeq" id="WP_350345169.1">
    <property type="nucleotide sequence ID" value="NZ_CP158367.1"/>
</dbReference>
<organism evidence="12">
    <name type="scientific">Proteinivorax tanatarense</name>
    <dbReference type="NCBI Taxonomy" id="1260629"/>
    <lineage>
        <taxon>Bacteria</taxon>
        <taxon>Bacillati</taxon>
        <taxon>Bacillota</taxon>
        <taxon>Clostridia</taxon>
        <taxon>Eubacteriales</taxon>
        <taxon>Proteinivoracaceae</taxon>
        <taxon>Proteinivorax</taxon>
    </lineage>
</organism>
<dbReference type="EC" id="2.7.9.3" evidence="9"/>
<evidence type="ECO:0000259" key="10">
    <source>
        <dbReference type="Pfam" id="PF00586"/>
    </source>
</evidence>
<keyword evidence="4 9" id="KW-0547">Nucleotide-binding</keyword>
<feature type="binding site" evidence="9">
    <location>
        <begin position="118"/>
        <end position="120"/>
    </location>
    <ligand>
        <name>ATP</name>
        <dbReference type="ChEBI" id="CHEBI:30616"/>
        <note>ligand shared between dimeric partners</note>
    </ligand>
</feature>
<dbReference type="GO" id="GO:0016260">
    <property type="term" value="P:selenocysteine biosynthetic process"/>
    <property type="evidence" value="ECO:0007669"/>
    <property type="project" value="InterPro"/>
</dbReference>
<dbReference type="HAMAP" id="MF_00625">
    <property type="entry name" value="SelD"/>
    <property type="match status" value="1"/>
</dbReference>
<dbReference type="CDD" id="cd02195">
    <property type="entry name" value="SelD"/>
    <property type="match status" value="1"/>
</dbReference>
<name>A0AAU7VQI7_9FIRM</name>
<feature type="binding site" description="in other chain" evidence="9">
    <location>
        <begin position="27"/>
        <end position="29"/>
    </location>
    <ligand>
        <name>ATP</name>
        <dbReference type="ChEBI" id="CHEBI:30616"/>
        <note>ligand shared between dimeric partners</note>
    </ligand>
</feature>
<sequence>MGPGDLQNILDDIKFEHNDDLIVGYHSGDDAAVFRVPQNKLVVQTVDFFTPMVDDPFIFGKITAANALSDVYAMGGDPKYALNLVGFPMSCLPKKTLAQILAGGSSVLKEAGVTLAGGHSIEDPEPKYGLSVTGFVSENGIWKNTAASPDEHLILTKPLGTGVITTALKGDMASEQAYNKAVSTMAQLNKKSKEVLSSYDIKCCTDITGFGLGGHCAEIAMGSKVDITINNTNIPIIEEALEYAQFGLIPAGAYRNKEHFSNRVSVENTVPQEIQDIIFDPQTSGGLLFSCSKEKSDDIVYELQKNGVYGCIIGITSKGEGNITII</sequence>
<keyword evidence="3 9" id="KW-0479">Metal-binding</keyword>
<dbReference type="InterPro" id="IPR010918">
    <property type="entry name" value="PurM-like_C_dom"/>
</dbReference>
<evidence type="ECO:0000256" key="4">
    <source>
        <dbReference type="ARBA" id="ARBA00022741"/>
    </source>
</evidence>
<feature type="binding site" description="in other chain" evidence="9">
    <location>
        <position position="70"/>
    </location>
    <ligand>
        <name>ATP</name>
        <dbReference type="ChEBI" id="CHEBI:30616"/>
        <note>ligand shared between dimeric partners</note>
    </ligand>
</feature>
<gene>
    <name evidence="9 12" type="primary">selD</name>
    <name evidence="12" type="ORF">PRVXT_002626</name>
</gene>